<dbReference type="Proteomes" id="UP000544054">
    <property type="component" value="Unassembled WGS sequence"/>
</dbReference>
<protein>
    <submittedName>
        <fullName evidence="1">Uncharacterized protein</fullName>
    </submittedName>
</protein>
<dbReference type="AlphaFoldDB" id="A0A7Y0FSL2"/>
<keyword evidence="2" id="KW-1185">Reference proteome</keyword>
<comment type="caution">
    <text evidence="1">The sequence shown here is derived from an EMBL/GenBank/DDBJ whole genome shotgun (WGS) entry which is preliminary data.</text>
</comment>
<proteinExistence type="predicted"/>
<name>A0A7Y0FSL2_9FLAO</name>
<dbReference type="EMBL" id="JABBGI010000016">
    <property type="protein sequence ID" value="NML70771.1"/>
    <property type="molecule type" value="Genomic_DNA"/>
</dbReference>
<evidence type="ECO:0000313" key="2">
    <source>
        <dbReference type="Proteomes" id="UP000544054"/>
    </source>
</evidence>
<dbReference type="RefSeq" id="WP_169235289.1">
    <property type="nucleotide sequence ID" value="NZ_JABBGI010000016.1"/>
</dbReference>
<evidence type="ECO:0000313" key="1">
    <source>
        <dbReference type="EMBL" id="NML70771.1"/>
    </source>
</evidence>
<reference evidence="1 2" key="1">
    <citation type="submission" date="2020-04" db="EMBL/GenBank/DDBJ databases">
        <title>Chryseobacterium sp. RP-3-3 sp. nov., isolated from Jeju soil.</title>
        <authorList>
            <person name="Dahal R.H."/>
        </authorList>
    </citation>
    <scope>NUCLEOTIDE SEQUENCE [LARGE SCALE GENOMIC DNA]</scope>
    <source>
        <strain evidence="1 2">RP-3-3</strain>
    </source>
</reference>
<organism evidence="1 2">
    <name type="scientific">Chryseobacterium antibioticum</name>
    <dbReference type="NCBI Taxonomy" id="2728847"/>
    <lineage>
        <taxon>Bacteria</taxon>
        <taxon>Pseudomonadati</taxon>
        <taxon>Bacteroidota</taxon>
        <taxon>Flavobacteriia</taxon>
        <taxon>Flavobacteriales</taxon>
        <taxon>Weeksellaceae</taxon>
        <taxon>Chryseobacterium group</taxon>
        <taxon>Chryseobacterium</taxon>
    </lineage>
</organism>
<gene>
    <name evidence="1" type="ORF">HHL23_13340</name>
</gene>
<accession>A0A7Y0FSL2</accession>
<sequence length="52" mass="6021">MRNEKDAAEHPSLLHLIYYILVCGWESDNYGLEWITQTAKMRKGINKASPID</sequence>